<feature type="transmembrane region" description="Helical" evidence="1">
    <location>
        <begin position="31"/>
        <end position="49"/>
    </location>
</feature>
<name>F7PR37_9EURY</name>
<keyword evidence="1" id="KW-1133">Transmembrane helix</keyword>
<gene>
    <name evidence="2" type="ORF">HTIA_1276</name>
</gene>
<dbReference type="AlphaFoldDB" id="F7PR37"/>
<evidence type="ECO:0000313" key="3">
    <source>
        <dbReference type="Proteomes" id="UP000015381"/>
    </source>
</evidence>
<keyword evidence="1" id="KW-0472">Membrane</keyword>
<proteinExistence type="predicted"/>
<keyword evidence="3" id="KW-1185">Reference proteome</keyword>
<dbReference type="EMBL" id="HF571520">
    <property type="protein sequence ID" value="CCQ33410.1"/>
    <property type="molecule type" value="Genomic_DNA"/>
</dbReference>
<evidence type="ECO:0000256" key="1">
    <source>
        <dbReference type="SAM" id="Phobius"/>
    </source>
</evidence>
<dbReference type="GeneID" id="23800164"/>
<keyword evidence="1" id="KW-0812">Transmembrane</keyword>
<dbReference type="KEGG" id="hti:HTIA_1276"/>
<sequence length="64" mass="6594">MNVTLVALATLTGLLTGIVFGFFDVPIPAPPSLAGVMGIVGIFLGYRLMSSLPYGIDLLDALGL</sequence>
<dbReference type="InterPro" id="IPR020017">
    <property type="entry name" value="XapX_domain"/>
</dbReference>
<evidence type="ECO:0000313" key="2">
    <source>
        <dbReference type="EMBL" id="CCQ33410.1"/>
    </source>
</evidence>
<protein>
    <submittedName>
        <fullName evidence="2">Hypothetical XapX domain protein</fullName>
    </submittedName>
</protein>
<accession>F7PR37</accession>
<reference evidence="2 3" key="1">
    <citation type="journal article" date="2014" name="Environ. Microbiol.">
        <title>Halorhabdus tiamatea: proteogenomics and glycosidase activity measurements identify the first cultivated euryarchaeon from a deep-sea anoxic brine lake as potential polysaccharide degrader.</title>
        <authorList>
            <person name="Werner J."/>
            <person name="Ferrer M."/>
            <person name="Michel G."/>
            <person name="Mann A.J."/>
            <person name="Huang S."/>
            <person name="Juarez S."/>
            <person name="Ciordia S."/>
            <person name="Albar J.P."/>
            <person name="Alcaide M."/>
            <person name="La Cono V."/>
            <person name="Yakimov M.M."/>
            <person name="Antunes A."/>
            <person name="Taborda M."/>
            <person name="Da Costa M.S."/>
            <person name="Amann R.I."/>
            <person name="Gloeckner F.O."/>
            <person name="Golyshina O.V."/>
            <person name="Golyshin P.N."/>
            <person name="Teeling H."/>
        </authorList>
    </citation>
    <scope>NUCLEOTIDE SEQUENCE [LARGE SCALE GENOMIC DNA]</scope>
    <source>
        <strain evidence="3">SARL4B</strain>
    </source>
</reference>
<dbReference type="Proteomes" id="UP000015381">
    <property type="component" value="Chromosome I"/>
</dbReference>
<dbReference type="RefSeq" id="WP_008528648.1">
    <property type="nucleotide sequence ID" value="NC_021921.1"/>
</dbReference>
<dbReference type="HOGENOM" id="CLU_171061_3_0_2"/>
<dbReference type="NCBIfam" id="TIGR03510">
    <property type="entry name" value="XapX"/>
    <property type="match status" value="1"/>
</dbReference>
<dbReference type="OrthoDB" id="305804at2157"/>
<organism evidence="2 3">
    <name type="scientific">Halorhabdus tiamatea SARL4B</name>
    <dbReference type="NCBI Taxonomy" id="1033806"/>
    <lineage>
        <taxon>Archaea</taxon>
        <taxon>Methanobacteriati</taxon>
        <taxon>Methanobacteriota</taxon>
        <taxon>Stenosarchaea group</taxon>
        <taxon>Halobacteria</taxon>
        <taxon>Halobacteriales</taxon>
        <taxon>Haloarculaceae</taxon>
        <taxon>Halorhabdus</taxon>
    </lineage>
</organism>